<gene>
    <name evidence="2" type="ORF">BcabD6B2_53100</name>
</gene>
<organism evidence="2 3">
    <name type="scientific">Babesia caballi</name>
    <dbReference type="NCBI Taxonomy" id="5871"/>
    <lineage>
        <taxon>Eukaryota</taxon>
        <taxon>Sar</taxon>
        <taxon>Alveolata</taxon>
        <taxon>Apicomplexa</taxon>
        <taxon>Aconoidasida</taxon>
        <taxon>Piroplasmida</taxon>
        <taxon>Babesiidae</taxon>
        <taxon>Babesia</taxon>
    </lineage>
</organism>
<dbReference type="AlphaFoldDB" id="A0AAV4M0Y1"/>
<protein>
    <submittedName>
        <fullName evidence="2">Uncharacterized protein</fullName>
    </submittedName>
</protein>
<comment type="caution">
    <text evidence="2">The sequence shown here is derived from an EMBL/GenBank/DDBJ whole genome shotgun (WGS) entry which is preliminary data.</text>
</comment>
<dbReference type="EMBL" id="BPLF01000005">
    <property type="protein sequence ID" value="GIX65875.1"/>
    <property type="molecule type" value="Genomic_DNA"/>
</dbReference>
<evidence type="ECO:0000256" key="1">
    <source>
        <dbReference type="SAM" id="MobiDB-lite"/>
    </source>
</evidence>
<evidence type="ECO:0000313" key="2">
    <source>
        <dbReference type="EMBL" id="GIX65875.1"/>
    </source>
</evidence>
<feature type="region of interest" description="Disordered" evidence="1">
    <location>
        <begin position="561"/>
        <end position="582"/>
    </location>
</feature>
<evidence type="ECO:0000313" key="3">
    <source>
        <dbReference type="Proteomes" id="UP001497744"/>
    </source>
</evidence>
<keyword evidence="3" id="KW-1185">Reference proteome</keyword>
<proteinExistence type="predicted"/>
<name>A0AAV4M0Y1_BABCB</name>
<dbReference type="RefSeq" id="XP_067717944.1">
    <property type="nucleotide sequence ID" value="XM_067861843.1"/>
</dbReference>
<feature type="compositionally biased region" description="Basic residues" evidence="1">
    <location>
        <begin position="565"/>
        <end position="576"/>
    </location>
</feature>
<sequence>MRCVSFRCLRVGGVVPSRRLLSPSSLEESSGVQVAEEVAVVATVALGDEKARKVLLQAPLDAVEVANHVKQLGAGVAATDVLVEQLGTTLGGNPRGVGFRQHDVEGLYLVPRSLCLVDRCGGGLFGLEQEEAAGVVVVRKDTHHAPGQLLVPLRRSEHAGRDTATQRVWHLVERLVVATVRLGHQPLEQTGRALEAWKRFQRLQLHAVLPATLRCHVARNRLVFQRIQRAGRVYQGAARLQQLHRALHDCQLHPVHVQPAGGLPGAKNLGSLANGAVAAAGDVGKNAVKKQLLASSAEEVRKPRRVEVGHSGGGAINGLDVVAQGGHALLADVVSDDQAAVGAGRLPVAVVQGALHGVHDLQEFHAGRGAEVQDVFVWLRVQVDDRQHAHGLLAGYGAAVVFVDEAPAEPDDLLVLSQRRFIRGELVVKERSGVQFRHVACAAKRRREAKVGVVVANAYKLSDCPPPERDAGVNAEGNGKHVLAARAEGVPLFFGANALISIVAIEVGVACRCVRVSDALAARALGGVLAVGLSAAADALHLATPRAPTKTVAARLVAFSGGGGRSRRSTAGRRSRVSGVIF</sequence>
<accession>A0AAV4M0Y1</accession>
<reference evidence="2 3" key="1">
    <citation type="submission" date="2021-06" db="EMBL/GenBank/DDBJ databases">
        <title>Genome sequence of Babesia caballi.</title>
        <authorList>
            <person name="Yamagishi J."/>
            <person name="Kidaka T."/>
            <person name="Ochi A."/>
        </authorList>
    </citation>
    <scope>NUCLEOTIDE SEQUENCE [LARGE SCALE GENOMIC DNA]</scope>
    <source>
        <strain evidence="2">USDA-D6B2</strain>
    </source>
</reference>
<dbReference type="GeneID" id="94197356"/>
<dbReference type="Proteomes" id="UP001497744">
    <property type="component" value="Unassembled WGS sequence"/>
</dbReference>